<dbReference type="EMBL" id="JAAQHG020000003">
    <property type="protein sequence ID" value="KAL1590036.1"/>
    <property type="molecule type" value="Genomic_DNA"/>
</dbReference>
<dbReference type="InterPro" id="IPR049326">
    <property type="entry name" value="Rhodopsin_dom_fungi"/>
</dbReference>
<feature type="transmembrane region" description="Helical" evidence="2">
    <location>
        <begin position="258"/>
        <end position="279"/>
    </location>
</feature>
<protein>
    <recommendedName>
        <fullName evidence="3">Rhodopsin domain-containing protein</fullName>
    </recommendedName>
</protein>
<comment type="caution">
    <text evidence="4">The sequence shown here is derived from an EMBL/GenBank/DDBJ whole genome shotgun (WGS) entry which is preliminary data.</text>
</comment>
<dbReference type="AlphaFoldDB" id="A0AB34L1I6"/>
<dbReference type="Pfam" id="PF20684">
    <property type="entry name" value="Fung_rhodopsin"/>
    <property type="match status" value="1"/>
</dbReference>
<evidence type="ECO:0000256" key="2">
    <source>
        <dbReference type="SAM" id="Phobius"/>
    </source>
</evidence>
<keyword evidence="5" id="KW-1185">Reference proteome</keyword>
<name>A0AB34L1I6_9PEZI</name>
<evidence type="ECO:0000259" key="3">
    <source>
        <dbReference type="Pfam" id="PF20684"/>
    </source>
</evidence>
<feature type="transmembrane region" description="Helical" evidence="2">
    <location>
        <begin position="138"/>
        <end position="159"/>
    </location>
</feature>
<dbReference type="PANTHER" id="PTHR39614:SF2">
    <property type="entry name" value="INTEGRAL MEMBRANE PROTEIN"/>
    <property type="match status" value="1"/>
</dbReference>
<dbReference type="GeneID" id="96002888"/>
<feature type="transmembrane region" description="Helical" evidence="2">
    <location>
        <begin position="26"/>
        <end position="48"/>
    </location>
</feature>
<accession>A0AB34L1I6</accession>
<keyword evidence="2" id="KW-0812">Transmembrane</keyword>
<gene>
    <name evidence="4" type="ORF">WHR41_01444</name>
</gene>
<evidence type="ECO:0000256" key="1">
    <source>
        <dbReference type="SAM" id="MobiDB-lite"/>
    </source>
</evidence>
<feature type="transmembrane region" description="Helical" evidence="2">
    <location>
        <begin position="179"/>
        <end position="203"/>
    </location>
</feature>
<feature type="compositionally biased region" description="Polar residues" evidence="1">
    <location>
        <begin position="302"/>
        <end position="324"/>
    </location>
</feature>
<dbReference type="RefSeq" id="XP_069233141.1">
    <property type="nucleotide sequence ID" value="XM_069370050.1"/>
</dbReference>
<dbReference type="PANTHER" id="PTHR39614">
    <property type="entry name" value="INTEGRAL MEMBRANE PROTEIN"/>
    <property type="match status" value="1"/>
</dbReference>
<keyword evidence="2" id="KW-0472">Membrane</keyword>
<proteinExistence type="predicted"/>
<feature type="transmembrane region" description="Helical" evidence="2">
    <location>
        <begin position="109"/>
        <end position="126"/>
    </location>
</feature>
<keyword evidence="2" id="KW-1133">Transmembrane helix</keyword>
<feature type="region of interest" description="Disordered" evidence="1">
    <location>
        <begin position="302"/>
        <end position="359"/>
    </location>
</feature>
<dbReference type="Proteomes" id="UP000803884">
    <property type="component" value="Unassembled WGS sequence"/>
</dbReference>
<organism evidence="4 5">
    <name type="scientific">Cladosporium halotolerans</name>
    <dbReference type="NCBI Taxonomy" id="1052096"/>
    <lineage>
        <taxon>Eukaryota</taxon>
        <taxon>Fungi</taxon>
        <taxon>Dikarya</taxon>
        <taxon>Ascomycota</taxon>
        <taxon>Pezizomycotina</taxon>
        <taxon>Dothideomycetes</taxon>
        <taxon>Dothideomycetidae</taxon>
        <taxon>Cladosporiales</taxon>
        <taxon>Cladosporiaceae</taxon>
        <taxon>Cladosporium</taxon>
    </lineage>
</organism>
<evidence type="ECO:0000313" key="4">
    <source>
        <dbReference type="EMBL" id="KAL1590036.1"/>
    </source>
</evidence>
<reference evidence="4 5" key="1">
    <citation type="journal article" date="2020" name="Microbiol. Resour. Announc.">
        <title>Draft Genome Sequence of a Cladosporium Species Isolated from the Mesophotic Ascidian Didemnum maculosum.</title>
        <authorList>
            <person name="Gioti A."/>
            <person name="Siaperas R."/>
            <person name="Nikolaivits E."/>
            <person name="Le Goff G."/>
            <person name="Ouazzani J."/>
            <person name="Kotoulas G."/>
            <person name="Topakas E."/>
        </authorList>
    </citation>
    <scope>NUCLEOTIDE SEQUENCE [LARGE SCALE GENOMIC DNA]</scope>
    <source>
        <strain evidence="4 5">TM138-S3</strain>
    </source>
</reference>
<evidence type="ECO:0000313" key="5">
    <source>
        <dbReference type="Proteomes" id="UP000803884"/>
    </source>
</evidence>
<feature type="domain" description="Rhodopsin" evidence="3">
    <location>
        <begin position="44"/>
        <end position="276"/>
    </location>
</feature>
<sequence>MADSATTAVPTLQVSTAVTDTDHGQIVVLAAWLCFTAGVLLSAVRVYIRWPLNALAGKDDYAYAISFLLAIVQTAVTVNAVKNGFGRTESELDGRQAIDAAKALYASDILFLLSLWSSKISVSFLFTRLAKETSKSRIGWILTAFISAIGVISILSVSIRPNIAQPYLYRSGNVQPILARWIATGVMSICIDLLITAMSVNLVWGLQMGSKSKSLVVTAFTLRLFVTPVTIIRLVSLSAVRPDDFSFTYTLPEAMTQLEMYCSLIATTLPCLRLFLTAWNTSFMDIRLEEIDNDAYREHVTTMSGSGSKGSATRSGGFSKNRASSAPRATWAPSSGRSKAFVETGTHGRDADAASENSESAIVVKRTIDVSDGRQR</sequence>
<feature type="transmembrane region" description="Helical" evidence="2">
    <location>
        <begin position="215"/>
        <end position="238"/>
    </location>
</feature>
<feature type="transmembrane region" description="Helical" evidence="2">
    <location>
        <begin position="60"/>
        <end position="81"/>
    </location>
</feature>